<dbReference type="RefSeq" id="WP_268062218.1">
    <property type="nucleotide sequence ID" value="NZ_JAPQFJ010000016.1"/>
</dbReference>
<organism evidence="6 7">
    <name type="scientific">Clostridium brassicae</name>
    <dbReference type="NCBI Taxonomy" id="2999072"/>
    <lineage>
        <taxon>Bacteria</taxon>
        <taxon>Bacillati</taxon>
        <taxon>Bacillota</taxon>
        <taxon>Clostridia</taxon>
        <taxon>Eubacteriales</taxon>
        <taxon>Clostridiaceae</taxon>
        <taxon>Clostridium</taxon>
    </lineage>
</organism>
<keyword evidence="3" id="KW-0547">Nucleotide-binding</keyword>
<dbReference type="EMBL" id="JAPQFJ010000016">
    <property type="protein sequence ID" value="MCY6959781.1"/>
    <property type="molecule type" value="Genomic_DNA"/>
</dbReference>
<protein>
    <submittedName>
        <fullName evidence="6">ATP-binding cassette domain-containing protein</fullName>
    </submittedName>
</protein>
<dbReference type="InterPro" id="IPR003593">
    <property type="entry name" value="AAA+_ATPase"/>
</dbReference>
<dbReference type="GO" id="GO:0005524">
    <property type="term" value="F:ATP binding"/>
    <property type="evidence" value="ECO:0007669"/>
    <property type="project" value="UniProtKB-KW"/>
</dbReference>
<comment type="caution">
    <text evidence="6">The sequence shown here is derived from an EMBL/GenBank/DDBJ whole genome shotgun (WGS) entry which is preliminary data.</text>
</comment>
<evidence type="ECO:0000313" key="6">
    <source>
        <dbReference type="EMBL" id="MCY6959781.1"/>
    </source>
</evidence>
<keyword evidence="4 6" id="KW-0067">ATP-binding</keyword>
<dbReference type="SMART" id="SM00382">
    <property type="entry name" value="AAA"/>
    <property type="match status" value="1"/>
</dbReference>
<dbReference type="PROSITE" id="PS50893">
    <property type="entry name" value="ABC_TRANSPORTER_2"/>
    <property type="match status" value="1"/>
</dbReference>
<feature type="domain" description="ABC transporter" evidence="5">
    <location>
        <begin position="3"/>
        <end position="227"/>
    </location>
</feature>
<dbReference type="InterPro" id="IPR017871">
    <property type="entry name" value="ABC_transporter-like_CS"/>
</dbReference>
<evidence type="ECO:0000256" key="4">
    <source>
        <dbReference type="ARBA" id="ARBA00022840"/>
    </source>
</evidence>
<dbReference type="Proteomes" id="UP001144612">
    <property type="component" value="Unassembled WGS sequence"/>
</dbReference>
<evidence type="ECO:0000256" key="3">
    <source>
        <dbReference type="ARBA" id="ARBA00022741"/>
    </source>
</evidence>
<comment type="similarity">
    <text evidence="1">Belongs to the ABC transporter superfamily.</text>
</comment>
<name>A0ABT4DF14_9CLOT</name>
<dbReference type="Gene3D" id="3.40.50.300">
    <property type="entry name" value="P-loop containing nucleotide triphosphate hydrolases"/>
    <property type="match status" value="1"/>
</dbReference>
<evidence type="ECO:0000313" key="7">
    <source>
        <dbReference type="Proteomes" id="UP001144612"/>
    </source>
</evidence>
<dbReference type="InterPro" id="IPR003439">
    <property type="entry name" value="ABC_transporter-like_ATP-bd"/>
</dbReference>
<evidence type="ECO:0000256" key="2">
    <source>
        <dbReference type="ARBA" id="ARBA00022448"/>
    </source>
</evidence>
<dbReference type="PANTHER" id="PTHR43335">
    <property type="entry name" value="ABC TRANSPORTER, ATP-BINDING PROTEIN"/>
    <property type="match status" value="1"/>
</dbReference>
<evidence type="ECO:0000256" key="1">
    <source>
        <dbReference type="ARBA" id="ARBA00005417"/>
    </source>
</evidence>
<accession>A0ABT4DF14</accession>
<keyword evidence="2" id="KW-0813">Transport</keyword>
<dbReference type="Pfam" id="PF00005">
    <property type="entry name" value="ABC_tran"/>
    <property type="match status" value="1"/>
</dbReference>
<proteinExistence type="inferred from homology"/>
<dbReference type="InterPro" id="IPR027417">
    <property type="entry name" value="P-loop_NTPase"/>
</dbReference>
<sequence>MGLKLLNVTKYYGKNVVLDNINLELENGIYGFLGANGVGKTTLFKVISGFLTDYKGKVLYPNLEDINEILLGFLPQSFSGYPHMTVQEFLAYLGHIKSNLAQHLINKEIDKKLDLFGLTDLKHKKLKTLSGGQLRRVGLAQAFLLNPKIVMLDEPTTGLDPTERIRFKNYISELSHEQTILISTHIVSDLEFIAKEIFILKDGNFVMSGTEKELVNRCNNLVWEVSFQNEMELHKHLKNCTISMIYDDGGKIKARVIGGEPPVSNAINVVPTLNDIYLFNFKKEAQSNVK</sequence>
<dbReference type="PROSITE" id="PS00211">
    <property type="entry name" value="ABC_TRANSPORTER_1"/>
    <property type="match status" value="1"/>
</dbReference>
<reference evidence="6" key="1">
    <citation type="submission" date="2022-12" db="EMBL/GenBank/DDBJ databases">
        <title>Clostridium sp. nov., isolated from industrial wastewater.</title>
        <authorList>
            <person name="Jiayan W."/>
        </authorList>
    </citation>
    <scope>NUCLEOTIDE SEQUENCE</scope>
    <source>
        <strain evidence="6">ZC22-4</strain>
    </source>
</reference>
<dbReference type="PANTHER" id="PTHR43335:SF2">
    <property type="entry name" value="ABC TRANSPORTER, ATP-BINDING PROTEIN"/>
    <property type="match status" value="1"/>
</dbReference>
<evidence type="ECO:0000259" key="5">
    <source>
        <dbReference type="PROSITE" id="PS50893"/>
    </source>
</evidence>
<keyword evidence="7" id="KW-1185">Reference proteome</keyword>
<gene>
    <name evidence="6" type="ORF">OW729_14265</name>
</gene>
<dbReference type="SUPFAM" id="SSF52540">
    <property type="entry name" value="P-loop containing nucleoside triphosphate hydrolases"/>
    <property type="match status" value="1"/>
</dbReference>